<reference evidence="3" key="1">
    <citation type="submission" date="2018-02" db="EMBL/GenBank/DDBJ databases">
        <authorList>
            <person name="Cohen D.B."/>
            <person name="Kent A.D."/>
        </authorList>
    </citation>
    <scope>NUCLEOTIDE SEQUENCE</scope>
</reference>
<organism evidence="3">
    <name type="scientific">Fagus sylvatica</name>
    <name type="common">Beechnut</name>
    <dbReference type="NCBI Taxonomy" id="28930"/>
    <lineage>
        <taxon>Eukaryota</taxon>
        <taxon>Viridiplantae</taxon>
        <taxon>Streptophyta</taxon>
        <taxon>Embryophyta</taxon>
        <taxon>Tracheophyta</taxon>
        <taxon>Spermatophyta</taxon>
        <taxon>Magnoliopsida</taxon>
        <taxon>eudicotyledons</taxon>
        <taxon>Gunneridae</taxon>
        <taxon>Pentapetalae</taxon>
        <taxon>rosids</taxon>
        <taxon>fabids</taxon>
        <taxon>Fagales</taxon>
        <taxon>Fagaceae</taxon>
        <taxon>Fagus</taxon>
    </lineage>
</organism>
<dbReference type="EMBL" id="OIVN01002766">
    <property type="protein sequence ID" value="SPD06243.1"/>
    <property type="molecule type" value="Genomic_DNA"/>
</dbReference>
<evidence type="ECO:0000256" key="2">
    <source>
        <dbReference type="SAM" id="MobiDB-lite"/>
    </source>
</evidence>
<accession>A0A2N9H396</accession>
<keyword evidence="1" id="KW-0175">Coiled coil</keyword>
<feature type="compositionally biased region" description="Basic residues" evidence="2">
    <location>
        <begin position="1"/>
        <end position="14"/>
    </location>
</feature>
<name>A0A2N9H396_FAGSY</name>
<feature type="region of interest" description="Disordered" evidence="2">
    <location>
        <begin position="1"/>
        <end position="32"/>
    </location>
</feature>
<feature type="compositionally biased region" description="Basic and acidic residues" evidence="2">
    <location>
        <begin position="15"/>
        <end position="26"/>
    </location>
</feature>
<feature type="coiled-coil region" evidence="1">
    <location>
        <begin position="125"/>
        <end position="152"/>
    </location>
</feature>
<dbReference type="AlphaFoldDB" id="A0A2N9H396"/>
<sequence>MSSTSKRSRSHRTVKKELGSHSRGEALKNPLMSPLQTYTDRYRVTWQGKKRELIYKPIWVYNSLGSVGHIMIGEPTQLTTTGSPIETIEEPPWSKLYEKRCELEAYCGGRHDLRVPKPRSAELPREDSTMILDRLERENKQMQKRLDRYHAIQKARKHLKGKAQERAIKSINEITNLDSDKELSDYSDSGNDDFQTFLPTSLRHCC</sequence>
<evidence type="ECO:0000256" key="1">
    <source>
        <dbReference type="SAM" id="Coils"/>
    </source>
</evidence>
<gene>
    <name evidence="3" type="ORF">FSB_LOCUS34125</name>
</gene>
<protein>
    <submittedName>
        <fullName evidence="3">Uncharacterized protein</fullName>
    </submittedName>
</protein>
<evidence type="ECO:0000313" key="3">
    <source>
        <dbReference type="EMBL" id="SPD06243.1"/>
    </source>
</evidence>
<proteinExistence type="predicted"/>